<organism evidence="2 3">
    <name type="scientific">Caenorhabditis angaria</name>
    <dbReference type="NCBI Taxonomy" id="860376"/>
    <lineage>
        <taxon>Eukaryota</taxon>
        <taxon>Metazoa</taxon>
        <taxon>Ecdysozoa</taxon>
        <taxon>Nematoda</taxon>
        <taxon>Chromadorea</taxon>
        <taxon>Rhabditida</taxon>
        <taxon>Rhabditina</taxon>
        <taxon>Rhabditomorpha</taxon>
        <taxon>Rhabditoidea</taxon>
        <taxon>Rhabditidae</taxon>
        <taxon>Peloderinae</taxon>
        <taxon>Caenorhabditis</taxon>
    </lineage>
</organism>
<reference evidence="2" key="1">
    <citation type="submission" date="2022-11" db="EMBL/GenBank/DDBJ databases">
        <authorList>
            <person name="Kikuchi T."/>
        </authorList>
    </citation>
    <scope>NUCLEOTIDE SEQUENCE</scope>
    <source>
        <strain evidence="2">PS1010</strain>
    </source>
</reference>
<feature type="chain" id="PRO_5040376433" description="Saposin B-type domain-containing protein" evidence="1">
    <location>
        <begin position="18"/>
        <end position="154"/>
    </location>
</feature>
<evidence type="ECO:0000313" key="3">
    <source>
        <dbReference type="Proteomes" id="UP001152747"/>
    </source>
</evidence>
<protein>
    <recommendedName>
        <fullName evidence="4">Saposin B-type domain-containing protein</fullName>
    </recommendedName>
</protein>
<evidence type="ECO:0000256" key="1">
    <source>
        <dbReference type="SAM" id="SignalP"/>
    </source>
</evidence>
<feature type="signal peptide" evidence="1">
    <location>
        <begin position="1"/>
        <end position="17"/>
    </location>
</feature>
<dbReference type="EMBL" id="CANHGI010000004">
    <property type="protein sequence ID" value="CAI5449689.1"/>
    <property type="molecule type" value="Genomic_DNA"/>
</dbReference>
<comment type="caution">
    <text evidence="2">The sequence shown here is derived from an EMBL/GenBank/DDBJ whole genome shotgun (WGS) entry which is preliminary data.</text>
</comment>
<proteinExistence type="predicted"/>
<evidence type="ECO:0008006" key="4">
    <source>
        <dbReference type="Google" id="ProtNLM"/>
    </source>
</evidence>
<keyword evidence="1" id="KW-0732">Signal</keyword>
<evidence type="ECO:0000313" key="2">
    <source>
        <dbReference type="EMBL" id="CAI5449689.1"/>
    </source>
</evidence>
<accession>A0A9P1IRH0</accession>
<name>A0A9P1IRH0_9PELO</name>
<dbReference type="AlphaFoldDB" id="A0A9P1IRH0"/>
<sequence length="154" mass="16616">MLKISAIFVISIGIVASLPFSATKLELDPKVQCAVCQFLATGNFSAKPCDARNGELSLFQSDVSSSTCTMCFLVYDTLKYINYNILDNPMLGEVKQAILSACGFLNQDLCEALFEVDTFGAIIQGLKDSLGGFYDAIAVQGFGCPGYNDLFTKC</sequence>
<keyword evidence="3" id="KW-1185">Reference proteome</keyword>
<dbReference type="Proteomes" id="UP001152747">
    <property type="component" value="Unassembled WGS sequence"/>
</dbReference>
<gene>
    <name evidence="2" type="ORF">CAMP_LOCUS12326</name>
</gene>
<dbReference type="OrthoDB" id="5867092at2759"/>